<evidence type="ECO:0000256" key="5">
    <source>
        <dbReference type="SAM" id="Coils"/>
    </source>
</evidence>
<feature type="transmembrane region" description="Helical" evidence="6">
    <location>
        <begin position="43"/>
        <end position="64"/>
    </location>
</feature>
<dbReference type="Proteomes" id="UP000002742">
    <property type="component" value="Chromosome"/>
</dbReference>
<evidence type="ECO:0000259" key="7">
    <source>
        <dbReference type="Pfam" id="PF06803"/>
    </source>
</evidence>
<proteinExistence type="predicted"/>
<evidence type="ECO:0000256" key="3">
    <source>
        <dbReference type="ARBA" id="ARBA00022989"/>
    </source>
</evidence>
<evidence type="ECO:0000256" key="1">
    <source>
        <dbReference type="ARBA" id="ARBA00004127"/>
    </source>
</evidence>
<organism evidence="8 9">
    <name type="scientific">Methylotenera mobilis (strain JLW8 / ATCC BAA-1282 / DSM 17540)</name>
    <dbReference type="NCBI Taxonomy" id="583345"/>
    <lineage>
        <taxon>Bacteria</taxon>
        <taxon>Pseudomonadati</taxon>
        <taxon>Pseudomonadota</taxon>
        <taxon>Betaproteobacteria</taxon>
        <taxon>Nitrosomonadales</taxon>
        <taxon>Methylophilaceae</taxon>
        <taxon>Methylotenera</taxon>
    </lineage>
</organism>
<dbReference type="GO" id="GO:0012505">
    <property type="term" value="C:endomembrane system"/>
    <property type="evidence" value="ECO:0007669"/>
    <property type="project" value="UniProtKB-SubCell"/>
</dbReference>
<keyword evidence="3 6" id="KW-1133">Transmembrane helix</keyword>
<keyword evidence="2 6" id="KW-0812">Transmembrane</keyword>
<dbReference type="KEGG" id="mmb:Mmol_1975"/>
<keyword evidence="9" id="KW-1185">Reference proteome</keyword>
<dbReference type="eggNOG" id="COG3339">
    <property type="taxonomic scope" value="Bacteria"/>
</dbReference>
<accession>C6WYF9</accession>
<protein>
    <recommendedName>
        <fullName evidence="7">DUF1232 domain-containing protein</fullName>
    </recommendedName>
</protein>
<feature type="domain" description="DUF1232" evidence="7">
    <location>
        <begin position="45"/>
        <end position="80"/>
    </location>
</feature>
<evidence type="ECO:0000313" key="9">
    <source>
        <dbReference type="Proteomes" id="UP000002742"/>
    </source>
</evidence>
<dbReference type="HOGENOM" id="CLU_139031_1_0_4"/>
<dbReference type="Pfam" id="PF06803">
    <property type="entry name" value="DUF1232"/>
    <property type="match status" value="1"/>
</dbReference>
<sequence>MANKYSQYELLFNVLKKLKSLAKQLKQELAVYRLVLKHPQTPWLAKCLLWLAVGYLLLPFDLIPDFIPILGQLDELVIIPALLYLALLLIPHSVLQSCREQVQQAVASEI</sequence>
<gene>
    <name evidence="8" type="ordered locus">Mmol_1975</name>
</gene>
<reference evidence="8 9" key="2">
    <citation type="journal article" date="2011" name="J. Bacteriol.">
        <title>Genomes of three methylotrophs from a single niche uncover genetic and metabolic divergence of Methylophilaceae.</title>
        <authorList>
            <person name="Lapidus A."/>
            <person name="Clum A."/>
            <person name="Labutti K."/>
            <person name="Kaluzhnaya M.G."/>
            <person name="Lim S."/>
            <person name="Beck D.A."/>
            <person name="Glavina Del Rio T."/>
            <person name="Nolan M."/>
            <person name="Mavromatis K."/>
            <person name="Huntemann M."/>
            <person name="Lucas S."/>
            <person name="Lidstrom M.E."/>
            <person name="Ivanova N."/>
            <person name="Chistoserdova L."/>
        </authorList>
    </citation>
    <scope>NUCLEOTIDE SEQUENCE [LARGE SCALE GENOMIC DNA]</scope>
    <source>
        <strain evidence="9">JLW8 / ATCC BAA-1282 / DSM 17540</strain>
    </source>
</reference>
<evidence type="ECO:0000313" key="8">
    <source>
        <dbReference type="EMBL" id="ACT48878.1"/>
    </source>
</evidence>
<name>C6WYF9_METML</name>
<comment type="subcellular location">
    <subcellularLocation>
        <location evidence="1">Endomembrane system</location>
        <topology evidence="1">Multi-pass membrane protein</topology>
    </subcellularLocation>
</comment>
<feature type="transmembrane region" description="Helical" evidence="6">
    <location>
        <begin position="76"/>
        <end position="95"/>
    </location>
</feature>
<evidence type="ECO:0000256" key="6">
    <source>
        <dbReference type="SAM" id="Phobius"/>
    </source>
</evidence>
<dbReference type="EMBL" id="CP001672">
    <property type="protein sequence ID" value="ACT48878.1"/>
    <property type="molecule type" value="Genomic_DNA"/>
</dbReference>
<evidence type="ECO:0000256" key="2">
    <source>
        <dbReference type="ARBA" id="ARBA00022692"/>
    </source>
</evidence>
<keyword evidence="4 6" id="KW-0472">Membrane</keyword>
<dbReference type="AlphaFoldDB" id="C6WYF9"/>
<feature type="coiled-coil region" evidence="5">
    <location>
        <begin position="8"/>
        <end position="35"/>
    </location>
</feature>
<dbReference type="STRING" id="583345.Mmol_1975"/>
<evidence type="ECO:0000256" key="4">
    <source>
        <dbReference type="ARBA" id="ARBA00023136"/>
    </source>
</evidence>
<dbReference type="InterPro" id="IPR010652">
    <property type="entry name" value="DUF1232"/>
</dbReference>
<keyword evidence="5" id="KW-0175">Coiled coil</keyword>
<reference evidence="9" key="1">
    <citation type="submission" date="2009-07" db="EMBL/GenBank/DDBJ databases">
        <title>Complete sequence of Methylotenera mobilis JLW8.</title>
        <authorList>
            <consortium name="US DOE Joint Genome Institute"/>
            <person name="Lucas S."/>
            <person name="Copeland A."/>
            <person name="Lapidus A."/>
            <person name="Glavina del Rio T."/>
            <person name="Tice H."/>
            <person name="Bruce D."/>
            <person name="Goodwin L."/>
            <person name="Pitluck S."/>
            <person name="LaButti K.M."/>
            <person name="Clum A."/>
            <person name="Larimer F."/>
            <person name="Land M."/>
            <person name="Hauser L."/>
            <person name="Kyrpides N."/>
            <person name="Mikhailova N."/>
            <person name="Kayluzhnaya M."/>
            <person name="Chistoserdova L."/>
        </authorList>
    </citation>
    <scope>NUCLEOTIDE SEQUENCE [LARGE SCALE GENOMIC DNA]</scope>
    <source>
        <strain evidence="9">JLW8 / ATCC BAA-1282 / DSM 17540</strain>
    </source>
</reference>